<feature type="domain" description="Aminoacyl-transfer RNA synthetases class-II family profile" evidence="8">
    <location>
        <begin position="168"/>
        <end position="688"/>
    </location>
</feature>
<dbReference type="EC" id="6.1.1.11" evidence="2"/>
<dbReference type="EMBL" id="CAKASE010000047">
    <property type="protein sequence ID" value="CAG9562013.1"/>
    <property type="molecule type" value="Genomic_DNA"/>
</dbReference>
<gene>
    <name evidence="9" type="ORF">DCHRY22_LOCUS3425</name>
</gene>
<evidence type="ECO:0000256" key="6">
    <source>
        <dbReference type="ARBA" id="ARBA00023146"/>
    </source>
</evidence>
<sequence length="712" mass="81379">MFTHRVLTVKLIKFPKKIRFYSCLPDIDMNYYCDLKNQANIKKNIERRKGIGDIDRVHEIYNLLKVTQSTTESYNSLKETLYQQLANLPNKTHPTVETYQEEPQVIHEINEKRDFGAHKPLEFSEITNYLNLLRTDKLGYTCGNKSYYYLGELAELEEALIKYTVTNLIKRNFQLVSVPDILPSHVLKSCGMSINSDRTQIYSLDPVYHGPDLYLSGTAEMSLAGLLSNSLIQKEDLPLKLAAVSRCYRAETSNVVEERGIYRVHQFTKVEMFAVTSPEHSDEMLEYIRQTQEELFGPLGLYMKVLDMPPHELGAPAYRKYDIEAWMPGRNNFGEISSCSNCTDYQSRRLNIKYKDGNSEKYTHTLNGTACAIPRMLIALLETHQDAKGKIDIPTVLQPFMDGKKYISKNTVVPKLKLIKLKKTDKLGYTCGNKSYYYLGELAELEEALIKYTVTNLIKRNFQLVSVPDILPSHVLKSCGMSINSDRTQIYSLDPVYHGPDLYLSGTAEMSLAGLLSNSLIQKEDLPLKLAAVSRCYRAETSNVVEERGIYRVHQFTKVEMFAVTSPEHSDEMLEYIRQTQEELFGPLGLYMKVLDMPPHELGAPAYRKYDIEAWMPGRNNFGEISSCSNCTDYQSRRLNIKYKDGNSEKYTHTLNGTACAIPRMLIALLETHQDAKGKIDIPTVLQPFMDGKKYISKNTVVPKLKLIKLKK</sequence>
<dbReference type="Proteomes" id="UP000789524">
    <property type="component" value="Unassembled WGS sequence"/>
</dbReference>
<dbReference type="AlphaFoldDB" id="A0A8J2VXF4"/>
<dbReference type="GO" id="GO:0006434">
    <property type="term" value="P:seryl-tRNA aminoacylation"/>
    <property type="evidence" value="ECO:0007669"/>
    <property type="project" value="InterPro"/>
</dbReference>
<dbReference type="OrthoDB" id="10264585at2759"/>
<evidence type="ECO:0000256" key="5">
    <source>
        <dbReference type="ARBA" id="ARBA00022840"/>
    </source>
</evidence>
<dbReference type="Gene3D" id="3.30.930.10">
    <property type="entry name" value="Bira Bifunctional Protein, Domain 2"/>
    <property type="match status" value="2"/>
</dbReference>
<dbReference type="FunFam" id="3.30.930.10:FF:000078">
    <property type="entry name" value="Seryl-tRNA synthetase"/>
    <property type="match status" value="2"/>
</dbReference>
<dbReference type="InterPro" id="IPR045864">
    <property type="entry name" value="aa-tRNA-synth_II/BPL/LPL"/>
</dbReference>
<keyword evidence="6" id="KW-0030">Aminoacyl-tRNA synthetase</keyword>
<evidence type="ECO:0000256" key="7">
    <source>
        <dbReference type="ARBA" id="ARBA00031113"/>
    </source>
</evidence>
<dbReference type="NCBIfam" id="TIGR00414">
    <property type="entry name" value="serS"/>
    <property type="match status" value="1"/>
</dbReference>
<reference evidence="9" key="1">
    <citation type="submission" date="2021-09" db="EMBL/GenBank/DDBJ databases">
        <authorList>
            <person name="Martin H S."/>
        </authorList>
    </citation>
    <scope>NUCLEOTIDE SEQUENCE</scope>
</reference>
<name>A0A8J2VXF4_9NEOP</name>
<comment type="caution">
    <text evidence="9">The sequence shown here is derived from an EMBL/GenBank/DDBJ whole genome shotgun (WGS) entry which is preliminary data.</text>
</comment>
<dbReference type="SUPFAM" id="SSF55681">
    <property type="entry name" value="Class II aaRS and biotin synthetases"/>
    <property type="match status" value="2"/>
</dbReference>
<dbReference type="InterPro" id="IPR006195">
    <property type="entry name" value="aa-tRNA-synth_II"/>
</dbReference>
<dbReference type="GO" id="GO:0004828">
    <property type="term" value="F:serine-tRNA ligase activity"/>
    <property type="evidence" value="ECO:0007669"/>
    <property type="project" value="UniProtKB-EC"/>
</dbReference>
<evidence type="ECO:0000256" key="3">
    <source>
        <dbReference type="ARBA" id="ARBA00022598"/>
    </source>
</evidence>
<organism evidence="9 10">
    <name type="scientific">Danaus chrysippus</name>
    <name type="common">African queen</name>
    <dbReference type="NCBI Taxonomy" id="151541"/>
    <lineage>
        <taxon>Eukaryota</taxon>
        <taxon>Metazoa</taxon>
        <taxon>Ecdysozoa</taxon>
        <taxon>Arthropoda</taxon>
        <taxon>Hexapoda</taxon>
        <taxon>Insecta</taxon>
        <taxon>Pterygota</taxon>
        <taxon>Neoptera</taxon>
        <taxon>Endopterygota</taxon>
        <taxon>Lepidoptera</taxon>
        <taxon>Glossata</taxon>
        <taxon>Ditrysia</taxon>
        <taxon>Papilionoidea</taxon>
        <taxon>Nymphalidae</taxon>
        <taxon>Danainae</taxon>
        <taxon>Danaini</taxon>
        <taxon>Danaina</taxon>
        <taxon>Danaus</taxon>
        <taxon>Anosia</taxon>
    </lineage>
</organism>
<keyword evidence="5" id="KW-0067">ATP-binding</keyword>
<dbReference type="PRINTS" id="PR00981">
    <property type="entry name" value="TRNASYNTHSER"/>
</dbReference>
<keyword evidence="3" id="KW-0436">Ligase</keyword>
<protein>
    <recommendedName>
        <fullName evidence="2">serine--tRNA ligase</fullName>
        <ecNumber evidence="2">6.1.1.11</ecNumber>
    </recommendedName>
    <alternativeName>
        <fullName evidence="7">Seryl-tRNA synthetase</fullName>
    </alternativeName>
</protein>
<dbReference type="PANTHER" id="PTHR11778">
    <property type="entry name" value="SERYL-TRNA SYNTHETASE"/>
    <property type="match status" value="1"/>
</dbReference>
<dbReference type="PROSITE" id="PS50862">
    <property type="entry name" value="AA_TRNA_LIGASE_II"/>
    <property type="match status" value="1"/>
</dbReference>
<evidence type="ECO:0000256" key="4">
    <source>
        <dbReference type="ARBA" id="ARBA00022741"/>
    </source>
</evidence>
<accession>A0A8J2VXF4</accession>
<evidence type="ECO:0000256" key="1">
    <source>
        <dbReference type="ARBA" id="ARBA00010728"/>
    </source>
</evidence>
<dbReference type="InterPro" id="IPR002314">
    <property type="entry name" value="aa-tRNA-synt_IIb"/>
</dbReference>
<evidence type="ECO:0000313" key="10">
    <source>
        <dbReference type="Proteomes" id="UP000789524"/>
    </source>
</evidence>
<proteinExistence type="inferred from homology"/>
<dbReference type="InterPro" id="IPR002317">
    <property type="entry name" value="Ser-tRNA-ligase_type_1"/>
</dbReference>
<evidence type="ECO:0000259" key="8">
    <source>
        <dbReference type="PROSITE" id="PS50862"/>
    </source>
</evidence>
<dbReference type="Pfam" id="PF00587">
    <property type="entry name" value="tRNA-synt_2b"/>
    <property type="match status" value="2"/>
</dbReference>
<keyword evidence="10" id="KW-1185">Reference proteome</keyword>
<keyword evidence="4" id="KW-0547">Nucleotide-binding</keyword>
<evidence type="ECO:0000256" key="2">
    <source>
        <dbReference type="ARBA" id="ARBA00012840"/>
    </source>
</evidence>
<evidence type="ECO:0000313" key="9">
    <source>
        <dbReference type="EMBL" id="CAG9562013.1"/>
    </source>
</evidence>
<dbReference type="GO" id="GO:0005524">
    <property type="term" value="F:ATP binding"/>
    <property type="evidence" value="ECO:0007669"/>
    <property type="project" value="UniProtKB-KW"/>
</dbReference>
<comment type="similarity">
    <text evidence="1">Belongs to the class-II aminoacyl-tRNA synthetase family. Type-1 seryl-tRNA synthetase subfamily.</text>
</comment>